<evidence type="ECO:0000259" key="6">
    <source>
        <dbReference type="Pfam" id="PF00155"/>
    </source>
</evidence>
<gene>
    <name evidence="7" type="ORF">H9888_06540</name>
</gene>
<dbReference type="InterPro" id="IPR027619">
    <property type="entry name" value="C-S_lyase_PatB-like"/>
</dbReference>
<name>A0A9D1QDE4_9BACT</name>
<evidence type="ECO:0000256" key="3">
    <source>
        <dbReference type="ARBA" id="ARBA00022898"/>
    </source>
</evidence>
<dbReference type="GO" id="GO:0047804">
    <property type="term" value="F:cysteine-S-conjugate beta-lyase activity"/>
    <property type="evidence" value="ECO:0007669"/>
    <property type="project" value="UniProtKB-EC"/>
</dbReference>
<dbReference type="EC" id="4.4.1.13" evidence="2"/>
<dbReference type="PANTHER" id="PTHR43525">
    <property type="entry name" value="PROTEIN MALY"/>
    <property type="match status" value="1"/>
</dbReference>
<protein>
    <recommendedName>
        <fullName evidence="2">cysteine-S-conjugate beta-lyase</fullName>
        <ecNumber evidence="2">4.4.1.13</ecNumber>
    </recommendedName>
</protein>
<dbReference type="CDD" id="cd00609">
    <property type="entry name" value="AAT_like"/>
    <property type="match status" value="1"/>
</dbReference>
<evidence type="ECO:0000313" key="8">
    <source>
        <dbReference type="Proteomes" id="UP000823926"/>
    </source>
</evidence>
<dbReference type="InterPro" id="IPR015424">
    <property type="entry name" value="PyrdxlP-dep_Trfase"/>
</dbReference>
<comment type="similarity">
    <text evidence="5">Belongs to the class-II pyridoxal-phosphate-dependent aminotransferase family. MalY/PatB cystathionine beta-lyase subfamily.</text>
</comment>
<reference evidence="7" key="1">
    <citation type="journal article" date="2021" name="PeerJ">
        <title>Extensive microbial diversity within the chicken gut microbiome revealed by metagenomics and culture.</title>
        <authorList>
            <person name="Gilroy R."/>
            <person name="Ravi A."/>
            <person name="Getino M."/>
            <person name="Pursley I."/>
            <person name="Horton D.L."/>
            <person name="Alikhan N.F."/>
            <person name="Baker D."/>
            <person name="Gharbi K."/>
            <person name="Hall N."/>
            <person name="Watson M."/>
            <person name="Adriaenssens E.M."/>
            <person name="Foster-Nyarko E."/>
            <person name="Jarju S."/>
            <person name="Secka A."/>
            <person name="Antonio M."/>
            <person name="Oren A."/>
            <person name="Chaudhuri R.R."/>
            <person name="La Ragione R."/>
            <person name="Hildebrand F."/>
            <person name="Pallen M.J."/>
        </authorList>
    </citation>
    <scope>NUCLEOTIDE SEQUENCE</scope>
    <source>
        <strain evidence="7">ChiBcec15-1070</strain>
    </source>
</reference>
<keyword evidence="4 7" id="KW-0456">Lyase</keyword>
<comment type="cofactor">
    <cofactor evidence="1">
        <name>pyridoxal 5'-phosphate</name>
        <dbReference type="ChEBI" id="CHEBI:597326"/>
    </cofactor>
</comment>
<feature type="domain" description="Aminotransferase class I/classII large" evidence="6">
    <location>
        <begin position="32"/>
        <end position="384"/>
    </location>
</feature>
<evidence type="ECO:0000256" key="1">
    <source>
        <dbReference type="ARBA" id="ARBA00001933"/>
    </source>
</evidence>
<comment type="caution">
    <text evidence="7">The sequence shown here is derived from an EMBL/GenBank/DDBJ whole genome shotgun (WGS) entry which is preliminary data.</text>
</comment>
<dbReference type="SUPFAM" id="SSF53383">
    <property type="entry name" value="PLP-dependent transferases"/>
    <property type="match status" value="1"/>
</dbReference>
<dbReference type="EMBL" id="DXHL01000031">
    <property type="protein sequence ID" value="HIW11137.1"/>
    <property type="molecule type" value="Genomic_DNA"/>
</dbReference>
<dbReference type="Gene3D" id="3.90.1150.10">
    <property type="entry name" value="Aspartate Aminotransferase, domain 1"/>
    <property type="match status" value="1"/>
</dbReference>
<evidence type="ECO:0000256" key="2">
    <source>
        <dbReference type="ARBA" id="ARBA00012224"/>
    </source>
</evidence>
<dbReference type="PANTHER" id="PTHR43525:SF1">
    <property type="entry name" value="PROTEIN MALY"/>
    <property type="match status" value="1"/>
</dbReference>
<dbReference type="NCBIfam" id="TIGR04350">
    <property type="entry name" value="C_S_lyase_PatB"/>
    <property type="match status" value="1"/>
</dbReference>
<dbReference type="Proteomes" id="UP000823926">
    <property type="component" value="Unassembled WGS sequence"/>
</dbReference>
<keyword evidence="3" id="KW-0663">Pyridoxal phosphate</keyword>
<accession>A0A9D1QDE4</accession>
<dbReference type="InterPro" id="IPR004839">
    <property type="entry name" value="Aminotransferase_I/II_large"/>
</dbReference>
<proteinExistence type="inferred from homology"/>
<sequence length="395" mass="44964">MKKYDFDTYIDRIGTDCEKYEDTKAVFGTDKIIPLWIADMDFATADFIVEAMERRMKHPIFGYTFRPQCYFDAIRGWVKRHSGWEVETPWIAFSPGVVAGVTFGMLSCTKEGDGVVIQPPVYHPFGNTIRNNHRTVLNNPLIQAPESGEYRIDFDDLDKKLAQAKAFILCNPHNPTGRVFTREELLRMGELCRKHNVTILSDEIHCDFIYAPHEHIHIASLNEDLANRTITLIAPSKSFNVAGFSTAVAIIPSPELRAAYQTEMDKLHIENGNIFGSVALKTAFEQGDEWMRQLLEYLQGNVDFVYDFMTAHIPSVHCYKPESTFLMWLDFRSWGMNQQELNRFLVEEAGLGLGDGSVYGVEGIGFQRLNIGTPRSVLRRALNQLLEAAKKHGWA</sequence>
<dbReference type="Pfam" id="PF00155">
    <property type="entry name" value="Aminotran_1_2"/>
    <property type="match status" value="1"/>
</dbReference>
<organism evidence="7 8">
    <name type="scientific">Candidatus Rikenella faecigallinarum</name>
    <dbReference type="NCBI Taxonomy" id="2838745"/>
    <lineage>
        <taxon>Bacteria</taxon>
        <taxon>Pseudomonadati</taxon>
        <taxon>Bacteroidota</taxon>
        <taxon>Bacteroidia</taxon>
        <taxon>Bacteroidales</taxon>
        <taxon>Rikenellaceae</taxon>
        <taxon>Rikenella</taxon>
    </lineage>
</organism>
<dbReference type="AlphaFoldDB" id="A0A9D1QDE4"/>
<dbReference type="InterPro" id="IPR015421">
    <property type="entry name" value="PyrdxlP-dep_Trfase_major"/>
</dbReference>
<dbReference type="Gene3D" id="3.40.640.10">
    <property type="entry name" value="Type I PLP-dependent aspartate aminotransferase-like (Major domain)"/>
    <property type="match status" value="1"/>
</dbReference>
<evidence type="ECO:0000256" key="5">
    <source>
        <dbReference type="ARBA" id="ARBA00037974"/>
    </source>
</evidence>
<evidence type="ECO:0000313" key="7">
    <source>
        <dbReference type="EMBL" id="HIW11137.1"/>
    </source>
</evidence>
<dbReference type="GO" id="GO:0030170">
    <property type="term" value="F:pyridoxal phosphate binding"/>
    <property type="evidence" value="ECO:0007669"/>
    <property type="project" value="InterPro"/>
</dbReference>
<reference evidence="7" key="2">
    <citation type="submission" date="2021-04" db="EMBL/GenBank/DDBJ databases">
        <authorList>
            <person name="Gilroy R."/>
        </authorList>
    </citation>
    <scope>NUCLEOTIDE SEQUENCE</scope>
    <source>
        <strain evidence="7">ChiBcec15-1070</strain>
    </source>
</reference>
<evidence type="ECO:0000256" key="4">
    <source>
        <dbReference type="ARBA" id="ARBA00023239"/>
    </source>
</evidence>
<dbReference type="InterPro" id="IPR015422">
    <property type="entry name" value="PyrdxlP-dep_Trfase_small"/>
</dbReference>
<dbReference type="InterPro" id="IPR051798">
    <property type="entry name" value="Class-II_PLP-Dep_Aminotrans"/>
</dbReference>